<name>A0AAN7DA08_9FUNG</name>
<feature type="compositionally biased region" description="Pro residues" evidence="1">
    <location>
        <begin position="128"/>
        <end position="139"/>
    </location>
</feature>
<evidence type="ECO:0000313" key="2">
    <source>
        <dbReference type="EMBL" id="KAK4513676.1"/>
    </source>
</evidence>
<feature type="region of interest" description="Disordered" evidence="1">
    <location>
        <begin position="279"/>
        <end position="309"/>
    </location>
</feature>
<accession>A0AAN7DA08</accession>
<feature type="compositionally biased region" description="Basic and acidic residues" evidence="1">
    <location>
        <begin position="161"/>
        <end position="175"/>
    </location>
</feature>
<dbReference type="Proteomes" id="UP001304243">
    <property type="component" value="Unassembled WGS sequence"/>
</dbReference>
<dbReference type="AlphaFoldDB" id="A0AAN7DA08"/>
<comment type="caution">
    <text evidence="2">The sequence shown here is derived from an EMBL/GenBank/DDBJ whole genome shotgun (WGS) entry which is preliminary data.</text>
</comment>
<reference evidence="2 3" key="1">
    <citation type="submission" date="2022-11" db="EMBL/GenBank/DDBJ databases">
        <title>Mucor velutinosus strain NIH1002 WGS.</title>
        <authorList>
            <person name="Subramanian P."/>
            <person name="Mullikin J.C."/>
            <person name="Segre J.A."/>
            <person name="Zelazny A.M."/>
        </authorList>
    </citation>
    <scope>NUCLEOTIDE SEQUENCE [LARGE SCALE GENOMIC DNA]</scope>
    <source>
        <strain evidence="2 3">NIH1002</strain>
    </source>
</reference>
<keyword evidence="3" id="KW-1185">Reference proteome</keyword>
<evidence type="ECO:0000313" key="3">
    <source>
        <dbReference type="Proteomes" id="UP001304243"/>
    </source>
</evidence>
<sequence>MSTVHVDQDVNKYLVSAINRLKALPHVNVTKELTSHYNYGTEEPYVRDRFRIEMGRKTKDIRCLVVFDSSNYYSPPDIIFDKPVIINEVFDVEEQSVLLPAEDWDLKNENCLHNWVEKLVSRLKRPPKTPPPSPPPVPPSRTKQKNWDIFKLEDGSDDDFMISKEKADNDDDFIHMESNSNSRGNKSSNSINKRPANDQNDEAKNTKRLKKFKQLGECTTYNVIDLDEEITESSVDSRHKIKKSCLDTDIGLKEEQKTKPQRRNPYIDEANAIDFKFDDKPKDTSLRDEENKAKRSMATEKTKPKRRNPYIDETSTINFEFDDKPKDTERLKKNPYVDDFEQMEINKPEMTRLKSIDLMQKKRRLTEGPSKVAAMRMQKEAKWGKDFMALWGKKFEQNIMRMDEKDTGSLTLYMTFRIVKTPGEWTRYSEDKQKRLKEFKEAQGMMPAEKIAQPKPQAPMLVHLELVSSTQLKVTLISAINTSEQASDGIDSIDLTYDLNQEHPVGFELTRIKNDIKKQAIHFHLFQTKLAD</sequence>
<feature type="compositionally biased region" description="Basic and acidic residues" evidence="1">
    <location>
        <begin position="279"/>
        <end position="302"/>
    </location>
</feature>
<organism evidence="2 3">
    <name type="scientific">Mucor velutinosus</name>
    <dbReference type="NCBI Taxonomy" id="708070"/>
    <lineage>
        <taxon>Eukaryota</taxon>
        <taxon>Fungi</taxon>
        <taxon>Fungi incertae sedis</taxon>
        <taxon>Mucoromycota</taxon>
        <taxon>Mucoromycotina</taxon>
        <taxon>Mucoromycetes</taxon>
        <taxon>Mucorales</taxon>
        <taxon>Mucorineae</taxon>
        <taxon>Mucoraceae</taxon>
        <taxon>Mucor</taxon>
    </lineage>
</organism>
<dbReference type="EMBL" id="JASEJX010000016">
    <property type="protein sequence ID" value="KAK4513676.1"/>
    <property type="molecule type" value="Genomic_DNA"/>
</dbReference>
<feature type="region of interest" description="Disordered" evidence="1">
    <location>
        <begin position="160"/>
        <end position="208"/>
    </location>
</feature>
<dbReference type="GeneID" id="89949366"/>
<gene>
    <name evidence="2" type="primary">PRN1_1</name>
    <name evidence="2" type="ORF">ATC70_005680</name>
</gene>
<dbReference type="RefSeq" id="XP_064680342.1">
    <property type="nucleotide sequence ID" value="XM_064824965.1"/>
</dbReference>
<proteinExistence type="predicted"/>
<feature type="compositionally biased region" description="Low complexity" evidence="1">
    <location>
        <begin position="178"/>
        <end position="192"/>
    </location>
</feature>
<evidence type="ECO:0000256" key="1">
    <source>
        <dbReference type="SAM" id="MobiDB-lite"/>
    </source>
</evidence>
<feature type="region of interest" description="Disordered" evidence="1">
    <location>
        <begin position="123"/>
        <end position="147"/>
    </location>
</feature>
<protein>
    <submittedName>
        <fullName evidence="2">RNA pol II transcription cofactor</fullName>
    </submittedName>
</protein>